<keyword evidence="7 8" id="KW-0093">Biotin biosynthesis</keyword>
<comment type="catalytic activity">
    <reaction evidence="1 8">
        <text>malonyl-[ACP] + S-adenosyl-L-methionine = malonyl-[ACP] methyl ester + S-adenosyl-L-homocysteine</text>
        <dbReference type="Rhea" id="RHEA:17105"/>
        <dbReference type="Rhea" id="RHEA-COMP:9623"/>
        <dbReference type="Rhea" id="RHEA-COMP:9954"/>
        <dbReference type="ChEBI" id="CHEBI:57856"/>
        <dbReference type="ChEBI" id="CHEBI:59789"/>
        <dbReference type="ChEBI" id="CHEBI:78449"/>
        <dbReference type="ChEBI" id="CHEBI:78845"/>
        <dbReference type="EC" id="2.1.1.197"/>
    </reaction>
</comment>
<comment type="function">
    <text evidence="8">Converts the free carboxyl group of a malonyl-thioester to its methyl ester by transfer of a methyl group from S-adenosyl-L-methionine (SAM). It allows to synthesize pimeloyl-ACP via the fatty acid synthetic pathway.</text>
</comment>
<dbReference type="KEGG" id="pmak:PMPD1_1497"/>
<proteinExistence type="inferred from homology"/>
<evidence type="ECO:0000259" key="9">
    <source>
        <dbReference type="Pfam" id="PF08241"/>
    </source>
</evidence>
<keyword evidence="4 8" id="KW-0489">Methyltransferase</keyword>
<evidence type="ECO:0000256" key="8">
    <source>
        <dbReference type="HAMAP-Rule" id="MF_00835"/>
    </source>
</evidence>
<dbReference type="Proteomes" id="UP000505325">
    <property type="component" value="Chromosome"/>
</dbReference>
<evidence type="ECO:0000256" key="2">
    <source>
        <dbReference type="ARBA" id="ARBA00004746"/>
    </source>
</evidence>
<dbReference type="GO" id="GO:0010340">
    <property type="term" value="F:carboxyl-O-methyltransferase activity"/>
    <property type="evidence" value="ECO:0007669"/>
    <property type="project" value="UniProtKB-UniRule"/>
</dbReference>
<evidence type="ECO:0000256" key="5">
    <source>
        <dbReference type="ARBA" id="ARBA00022679"/>
    </source>
</evidence>
<dbReference type="RefSeq" id="WP_173633472.1">
    <property type="nucleotide sequence ID" value="NZ_CP054212.1"/>
</dbReference>
<dbReference type="PANTHER" id="PTHR43591">
    <property type="entry name" value="METHYLTRANSFERASE"/>
    <property type="match status" value="1"/>
</dbReference>
<comment type="pathway">
    <text evidence="2 8">Cofactor biosynthesis; biotin biosynthesis.</text>
</comment>
<sequence length="252" mass="27494">MTHKVNKQAVAQAFGRAAQSYDHHASLQRQSGEMLMALHTPTRRLSLLDAGCGTGWFSRRWRQQGHQVTALDLSSAMLAQAQHAASADHYLLGDIEALPLPENSVDLCWSNLAVQWCDDLSAAVGEMCRVTRPGGTVLFSTLSAASLSEVEVAWRAVDGRSHVNQFLSLAQIKAALQPWGGDLQQTTVVQAFPDVLAAMRSLKGIGATHLHQGRDQGVLTRERVRCLASSWPQDARGFLLSYHLVFGVINSE</sequence>
<protein>
    <recommendedName>
        <fullName evidence="3 8">Malonyl-[acyl-carrier protein] O-methyltransferase</fullName>
        <shortName evidence="8">Malonyl-ACP O-methyltransferase</shortName>
        <ecNumber evidence="3 8">2.1.1.197</ecNumber>
    </recommendedName>
    <alternativeName>
        <fullName evidence="8">Biotin synthesis protein BioC</fullName>
    </alternativeName>
</protein>
<organism evidence="10 11">
    <name type="scientific">Paramixta manurensis</name>
    <dbReference type="NCBI Taxonomy" id="2740817"/>
    <lineage>
        <taxon>Bacteria</taxon>
        <taxon>Pseudomonadati</taxon>
        <taxon>Pseudomonadota</taxon>
        <taxon>Gammaproteobacteria</taxon>
        <taxon>Enterobacterales</taxon>
        <taxon>Erwiniaceae</taxon>
        <taxon>Paramixta</taxon>
    </lineage>
</organism>
<keyword evidence="6 8" id="KW-0949">S-adenosyl-L-methionine</keyword>
<keyword evidence="11" id="KW-1185">Reference proteome</keyword>
<dbReference type="HAMAP" id="MF_00835">
    <property type="entry name" value="BioC"/>
    <property type="match status" value="1"/>
</dbReference>
<dbReference type="GO" id="GO:0102130">
    <property type="term" value="F:malonyl-CoA methyltransferase activity"/>
    <property type="evidence" value="ECO:0007669"/>
    <property type="project" value="UniProtKB-EC"/>
</dbReference>
<evidence type="ECO:0000256" key="1">
    <source>
        <dbReference type="ARBA" id="ARBA00000852"/>
    </source>
</evidence>
<dbReference type="CDD" id="cd02440">
    <property type="entry name" value="AdoMet_MTases"/>
    <property type="match status" value="1"/>
</dbReference>
<evidence type="ECO:0000256" key="6">
    <source>
        <dbReference type="ARBA" id="ARBA00022691"/>
    </source>
</evidence>
<dbReference type="GO" id="GO:0008757">
    <property type="term" value="F:S-adenosylmethionine-dependent methyltransferase activity"/>
    <property type="evidence" value="ECO:0007669"/>
    <property type="project" value="InterPro"/>
</dbReference>
<dbReference type="EC" id="2.1.1.197" evidence="3 8"/>
<name>A0A6M8UM94_9GAMM</name>
<evidence type="ECO:0000256" key="4">
    <source>
        <dbReference type="ARBA" id="ARBA00022603"/>
    </source>
</evidence>
<dbReference type="AlphaFoldDB" id="A0A6M8UM94"/>
<dbReference type="Gene3D" id="3.40.50.150">
    <property type="entry name" value="Vaccinia Virus protein VP39"/>
    <property type="match status" value="1"/>
</dbReference>
<evidence type="ECO:0000313" key="10">
    <source>
        <dbReference type="EMBL" id="QKJ86453.1"/>
    </source>
</evidence>
<dbReference type="Pfam" id="PF08241">
    <property type="entry name" value="Methyltransf_11"/>
    <property type="match status" value="1"/>
</dbReference>
<dbReference type="InterPro" id="IPR011814">
    <property type="entry name" value="BioC"/>
</dbReference>
<evidence type="ECO:0000256" key="3">
    <source>
        <dbReference type="ARBA" id="ARBA00012327"/>
    </source>
</evidence>
<dbReference type="UniPathway" id="UPA00078"/>
<dbReference type="GO" id="GO:0032259">
    <property type="term" value="P:methylation"/>
    <property type="evidence" value="ECO:0007669"/>
    <property type="project" value="UniProtKB-KW"/>
</dbReference>
<dbReference type="InterPro" id="IPR013216">
    <property type="entry name" value="Methyltransf_11"/>
</dbReference>
<evidence type="ECO:0000256" key="7">
    <source>
        <dbReference type="ARBA" id="ARBA00022756"/>
    </source>
</evidence>
<comment type="similarity">
    <text evidence="8">Belongs to the methyltransferase superfamily.</text>
</comment>
<dbReference type="InterPro" id="IPR029063">
    <property type="entry name" value="SAM-dependent_MTases_sf"/>
</dbReference>
<feature type="domain" description="Methyltransferase type 11" evidence="9">
    <location>
        <begin position="48"/>
        <end position="139"/>
    </location>
</feature>
<reference evidence="10 11" key="1">
    <citation type="submission" date="2020-06" db="EMBL/GenBank/DDBJ databases">
        <title>Genome sequence of Paramixta manurensis strain PD-1.</title>
        <authorList>
            <person name="Lee C.W."/>
            <person name="Kim J."/>
        </authorList>
    </citation>
    <scope>NUCLEOTIDE SEQUENCE [LARGE SCALE GENOMIC DNA]</scope>
    <source>
        <strain evidence="10 11">PD-1</strain>
    </source>
</reference>
<keyword evidence="5 8" id="KW-0808">Transferase</keyword>
<accession>A0A6M8UM94</accession>
<gene>
    <name evidence="8" type="primary">bioC</name>
    <name evidence="10" type="ORF">PMPD1_1497</name>
</gene>
<dbReference type="PANTHER" id="PTHR43591:SF99">
    <property type="entry name" value="OS06G0646000 PROTEIN"/>
    <property type="match status" value="1"/>
</dbReference>
<dbReference type="GO" id="GO:0009102">
    <property type="term" value="P:biotin biosynthetic process"/>
    <property type="evidence" value="ECO:0007669"/>
    <property type="project" value="UniProtKB-UniRule"/>
</dbReference>
<dbReference type="EMBL" id="CP054212">
    <property type="protein sequence ID" value="QKJ86453.1"/>
    <property type="molecule type" value="Genomic_DNA"/>
</dbReference>
<dbReference type="SUPFAM" id="SSF53335">
    <property type="entry name" value="S-adenosyl-L-methionine-dependent methyltransferases"/>
    <property type="match status" value="1"/>
</dbReference>
<evidence type="ECO:0000313" key="11">
    <source>
        <dbReference type="Proteomes" id="UP000505325"/>
    </source>
</evidence>
<dbReference type="NCBIfam" id="NF007610">
    <property type="entry name" value="PRK10258.1"/>
    <property type="match status" value="1"/>
</dbReference>
<dbReference type="NCBIfam" id="TIGR02072">
    <property type="entry name" value="BioC"/>
    <property type="match status" value="1"/>
</dbReference>